<evidence type="ECO:0000256" key="4">
    <source>
        <dbReference type="ARBA" id="ARBA00022829"/>
    </source>
</evidence>
<evidence type="ECO:0000259" key="10">
    <source>
        <dbReference type="PROSITE" id="PS51898"/>
    </source>
</evidence>
<organism evidence="12 13">
    <name type="scientific">Serpentinicella alkaliphila</name>
    <dbReference type="NCBI Taxonomy" id="1734049"/>
    <lineage>
        <taxon>Bacteria</taxon>
        <taxon>Bacillati</taxon>
        <taxon>Bacillota</taxon>
        <taxon>Clostridia</taxon>
        <taxon>Peptostreptococcales</taxon>
        <taxon>Natronincolaceae</taxon>
        <taxon>Serpentinicella</taxon>
    </lineage>
</organism>
<evidence type="ECO:0000256" key="9">
    <source>
        <dbReference type="PROSITE-ProRule" id="PRU01248"/>
    </source>
</evidence>
<dbReference type="GO" id="GO:0005737">
    <property type="term" value="C:cytoplasm"/>
    <property type="evidence" value="ECO:0007669"/>
    <property type="project" value="UniProtKB-SubCell"/>
</dbReference>
<keyword evidence="5" id="KW-0229">DNA integration</keyword>
<proteinExistence type="predicted"/>
<dbReference type="PROSITE" id="PS51900">
    <property type="entry name" value="CB"/>
    <property type="match status" value="1"/>
</dbReference>
<evidence type="ECO:0000259" key="11">
    <source>
        <dbReference type="PROSITE" id="PS51900"/>
    </source>
</evidence>
<dbReference type="InterPro" id="IPR010998">
    <property type="entry name" value="Integrase_recombinase_N"/>
</dbReference>
<dbReference type="Pfam" id="PF00589">
    <property type="entry name" value="Phage_integrase"/>
    <property type="match status" value="1"/>
</dbReference>
<keyword evidence="3" id="KW-0132">Cell division</keyword>
<evidence type="ECO:0000256" key="5">
    <source>
        <dbReference type="ARBA" id="ARBA00022908"/>
    </source>
</evidence>
<evidence type="ECO:0000256" key="3">
    <source>
        <dbReference type="ARBA" id="ARBA00022618"/>
    </source>
</evidence>
<dbReference type="OrthoDB" id="283809at2"/>
<keyword evidence="8" id="KW-0131">Cell cycle</keyword>
<dbReference type="GO" id="GO:0015074">
    <property type="term" value="P:DNA integration"/>
    <property type="evidence" value="ECO:0007669"/>
    <property type="project" value="UniProtKB-KW"/>
</dbReference>
<dbReference type="GO" id="GO:0007059">
    <property type="term" value="P:chromosome segregation"/>
    <property type="evidence" value="ECO:0007669"/>
    <property type="project" value="UniProtKB-KW"/>
</dbReference>
<gene>
    <name evidence="12" type="ORF">EDD79_105913</name>
</gene>
<name>A0A4R2TE99_9FIRM</name>
<dbReference type="Gene3D" id="1.10.443.10">
    <property type="entry name" value="Intergrase catalytic core"/>
    <property type="match status" value="1"/>
</dbReference>
<feature type="domain" description="Tyr recombinase" evidence="10">
    <location>
        <begin position="166"/>
        <end position="365"/>
    </location>
</feature>
<keyword evidence="13" id="KW-1185">Reference proteome</keyword>
<evidence type="ECO:0000256" key="6">
    <source>
        <dbReference type="ARBA" id="ARBA00023125"/>
    </source>
</evidence>
<dbReference type="PANTHER" id="PTHR30349:SF77">
    <property type="entry name" value="TYROSINE RECOMBINASE XERC"/>
    <property type="match status" value="1"/>
</dbReference>
<dbReference type="PANTHER" id="PTHR30349">
    <property type="entry name" value="PHAGE INTEGRASE-RELATED"/>
    <property type="match status" value="1"/>
</dbReference>
<dbReference type="InterPro" id="IPR011010">
    <property type="entry name" value="DNA_brk_join_enz"/>
</dbReference>
<dbReference type="InterPro" id="IPR002104">
    <property type="entry name" value="Integrase_catalytic"/>
</dbReference>
<dbReference type="InterPro" id="IPR050090">
    <property type="entry name" value="Tyrosine_recombinase_XerCD"/>
</dbReference>
<reference evidence="12 13" key="1">
    <citation type="submission" date="2019-03" db="EMBL/GenBank/DDBJ databases">
        <title>Genomic Encyclopedia of Type Strains, Phase IV (KMG-IV): sequencing the most valuable type-strain genomes for metagenomic binning, comparative biology and taxonomic classification.</title>
        <authorList>
            <person name="Goeker M."/>
        </authorList>
    </citation>
    <scope>NUCLEOTIDE SEQUENCE [LARGE SCALE GENOMIC DNA]</scope>
    <source>
        <strain evidence="12 13">DSM 100013</strain>
    </source>
</reference>
<evidence type="ECO:0000256" key="8">
    <source>
        <dbReference type="ARBA" id="ARBA00023306"/>
    </source>
</evidence>
<accession>A0A4R2TE99</accession>
<dbReference type="Gene3D" id="1.10.150.130">
    <property type="match status" value="1"/>
</dbReference>
<keyword evidence="7" id="KW-0233">DNA recombination</keyword>
<keyword evidence="2" id="KW-0963">Cytoplasm</keyword>
<dbReference type="AlphaFoldDB" id="A0A4R2TE99"/>
<dbReference type="InterPro" id="IPR044068">
    <property type="entry name" value="CB"/>
</dbReference>
<feature type="domain" description="Core-binding (CB)" evidence="11">
    <location>
        <begin position="34"/>
        <end position="142"/>
    </location>
</feature>
<dbReference type="GO" id="GO:0003677">
    <property type="term" value="F:DNA binding"/>
    <property type="evidence" value="ECO:0007669"/>
    <property type="project" value="UniProtKB-UniRule"/>
</dbReference>
<keyword evidence="6 9" id="KW-0238">DNA-binding</keyword>
<comment type="caution">
    <text evidence="12">The sequence shown here is derived from an EMBL/GenBank/DDBJ whole genome shotgun (WGS) entry which is preliminary data.</text>
</comment>
<dbReference type="InterPro" id="IPR013762">
    <property type="entry name" value="Integrase-like_cat_sf"/>
</dbReference>
<evidence type="ECO:0000256" key="7">
    <source>
        <dbReference type="ARBA" id="ARBA00023172"/>
    </source>
</evidence>
<dbReference type="GO" id="GO:0051301">
    <property type="term" value="P:cell division"/>
    <property type="evidence" value="ECO:0007669"/>
    <property type="project" value="UniProtKB-KW"/>
</dbReference>
<evidence type="ECO:0000313" key="13">
    <source>
        <dbReference type="Proteomes" id="UP000295504"/>
    </source>
</evidence>
<evidence type="ECO:0000256" key="1">
    <source>
        <dbReference type="ARBA" id="ARBA00004496"/>
    </source>
</evidence>
<dbReference type="GO" id="GO:0006310">
    <property type="term" value="P:DNA recombination"/>
    <property type="evidence" value="ECO:0007669"/>
    <property type="project" value="UniProtKB-KW"/>
</dbReference>
<dbReference type="Proteomes" id="UP000295504">
    <property type="component" value="Unassembled WGS sequence"/>
</dbReference>
<dbReference type="RefSeq" id="WP_132849681.1">
    <property type="nucleotide sequence ID" value="NZ_CP058648.1"/>
</dbReference>
<dbReference type="SUPFAM" id="SSF56349">
    <property type="entry name" value="DNA breaking-rejoining enzymes"/>
    <property type="match status" value="1"/>
</dbReference>
<dbReference type="EMBL" id="SLYC01000059">
    <property type="protein sequence ID" value="TCP95498.1"/>
    <property type="molecule type" value="Genomic_DNA"/>
</dbReference>
<keyword evidence="4" id="KW-0159">Chromosome partition</keyword>
<comment type="subcellular location">
    <subcellularLocation>
        <location evidence="1">Cytoplasm</location>
    </subcellularLocation>
</comment>
<dbReference type="PROSITE" id="PS51898">
    <property type="entry name" value="TYR_RECOMBINASE"/>
    <property type="match status" value="1"/>
</dbReference>
<protein>
    <submittedName>
        <fullName evidence="12">Site-specific recombinase XerD</fullName>
    </submittedName>
</protein>
<sequence>MSKRKFAIHNKSDKPDNIVYKEQEIIEQCIMIESQLPSFMIDYFLYLKNAVALSSRLAYLEDVLFFCKYLINETNLTKAGTTSDITIEDFNSITSRDINNFIGNYCARYILKNENSIKVMENNQRTLSRKKSSLSVLFKYLYRDEVITKNITDGFNPIKLPKPQPDAIKRLDIDEVVSLLDLIDSGELLNEKEKVYWEKTKYRDRAIFVLFLTYGLRVSELHQLNLSSFNFHRGEFKIYRKRGKEVLMPLNKTCEKVIKEYIEHGRPNIDSDDFVDKDALFLSLQKKRMTIRAIRNLSKKYTSLVMGLDKDNGYSPHKLRATAATSLIQQGFSIYDVQNLLDHDNVTTTQLYAAHKKDVKREIVKNFEWLDK</sequence>
<evidence type="ECO:0000313" key="12">
    <source>
        <dbReference type="EMBL" id="TCP95498.1"/>
    </source>
</evidence>
<evidence type="ECO:0000256" key="2">
    <source>
        <dbReference type="ARBA" id="ARBA00022490"/>
    </source>
</evidence>